<proteinExistence type="predicted"/>
<sequence>MNDFKAERDKCLKDIEQLRETLIKTQNLADELVEYQVKYINLTNHIRLKAEVNPSVDRYINLVNYIDKLEGGENDV</sequence>
<organism evidence="1 2">
    <name type="scientific">Staphylococcus carnosus</name>
    <dbReference type="NCBI Taxonomy" id="1281"/>
    <lineage>
        <taxon>Bacteria</taxon>
        <taxon>Bacillati</taxon>
        <taxon>Bacillota</taxon>
        <taxon>Bacilli</taxon>
        <taxon>Bacillales</taxon>
        <taxon>Staphylococcaceae</taxon>
        <taxon>Staphylococcus</taxon>
    </lineage>
</organism>
<reference evidence="1 2" key="1">
    <citation type="submission" date="2015-03" db="EMBL/GenBank/DDBJ databases">
        <title>Draft Genome Sequence of S. carnosus subsp. utilis LTH 7013, Isolated from South Tirolean Ham.</title>
        <authorList>
            <person name="Mueller A."/>
            <person name="Huptas C."/>
            <person name="Wenning M."/>
            <person name="Weiss A."/>
            <person name="Schmidt H."/>
        </authorList>
    </citation>
    <scope>NUCLEOTIDE SEQUENCE [LARGE SCALE GENOMIC DNA]</scope>
    <source>
        <strain evidence="1 2">LTH7013</strain>
    </source>
</reference>
<dbReference type="EMBL" id="LAIU01000006">
    <property type="protein sequence ID" value="KKB24741.1"/>
    <property type="molecule type" value="Genomic_DNA"/>
</dbReference>
<evidence type="ECO:0000313" key="1">
    <source>
        <dbReference type="EMBL" id="KKB24741.1"/>
    </source>
</evidence>
<comment type="caution">
    <text evidence="1">The sequence shown here is derived from an EMBL/GenBank/DDBJ whole genome shotgun (WGS) entry which is preliminary data.</text>
</comment>
<protein>
    <submittedName>
        <fullName evidence="1">Uncharacterized protein</fullName>
    </submittedName>
</protein>
<name>A0AAJ0JN59_STACA</name>
<accession>A0AAJ0JN59</accession>
<dbReference type="Proteomes" id="UP000033530">
    <property type="component" value="Unassembled WGS sequence"/>
</dbReference>
<dbReference type="AlphaFoldDB" id="A0AAJ0JN59"/>
<dbReference type="RefSeq" id="WP_046100237.1">
    <property type="nucleotide sequence ID" value="NZ_BKAP01000022.1"/>
</dbReference>
<gene>
    <name evidence="1" type="ORF">VV61_08990</name>
</gene>
<evidence type="ECO:0000313" key="2">
    <source>
        <dbReference type="Proteomes" id="UP000033530"/>
    </source>
</evidence>